<name>A0ABD0VY34_UMBPY</name>
<dbReference type="InterPro" id="IPR035940">
    <property type="entry name" value="CAP_sf"/>
</dbReference>
<dbReference type="EMBL" id="JAGEUA010000011">
    <property type="protein sequence ID" value="KAL0963074.1"/>
    <property type="molecule type" value="Genomic_DNA"/>
</dbReference>
<comment type="caution">
    <text evidence="5">The sequence shown here is derived from an EMBL/GenBank/DDBJ whole genome shotgun (WGS) entry which is preliminary data.</text>
</comment>
<feature type="signal peptide" evidence="3">
    <location>
        <begin position="1"/>
        <end position="24"/>
    </location>
</feature>
<evidence type="ECO:0000313" key="5">
    <source>
        <dbReference type="EMBL" id="KAL0963074.1"/>
    </source>
</evidence>
<dbReference type="InterPro" id="IPR018244">
    <property type="entry name" value="Allrgn_V5/Tpx1_CS"/>
</dbReference>
<feature type="chain" id="PRO_5044828808" description="SCP domain-containing protein" evidence="3">
    <location>
        <begin position="25"/>
        <end position="256"/>
    </location>
</feature>
<feature type="domain" description="SCP" evidence="4">
    <location>
        <begin position="35"/>
        <end position="190"/>
    </location>
</feature>
<evidence type="ECO:0000313" key="6">
    <source>
        <dbReference type="Proteomes" id="UP001557470"/>
    </source>
</evidence>
<evidence type="ECO:0000259" key="4">
    <source>
        <dbReference type="SMART" id="SM00198"/>
    </source>
</evidence>
<dbReference type="PROSITE" id="PS01009">
    <property type="entry name" value="CRISP_1"/>
    <property type="match status" value="1"/>
</dbReference>
<dbReference type="PRINTS" id="PR00837">
    <property type="entry name" value="V5TPXLIKE"/>
</dbReference>
<gene>
    <name evidence="5" type="ORF">UPYG_G00349340</name>
</gene>
<evidence type="ECO:0000256" key="1">
    <source>
        <dbReference type="ARBA" id="ARBA00009923"/>
    </source>
</evidence>
<reference evidence="5 6" key="1">
    <citation type="submission" date="2024-06" db="EMBL/GenBank/DDBJ databases">
        <authorList>
            <person name="Pan Q."/>
            <person name="Wen M."/>
            <person name="Jouanno E."/>
            <person name="Zahm M."/>
            <person name="Klopp C."/>
            <person name="Cabau C."/>
            <person name="Louis A."/>
            <person name="Berthelot C."/>
            <person name="Parey E."/>
            <person name="Roest Crollius H."/>
            <person name="Montfort J."/>
            <person name="Robinson-Rechavi M."/>
            <person name="Bouchez O."/>
            <person name="Lampietro C."/>
            <person name="Lopez Roques C."/>
            <person name="Donnadieu C."/>
            <person name="Postlethwait J."/>
            <person name="Bobe J."/>
            <person name="Verreycken H."/>
            <person name="Guiguen Y."/>
        </authorList>
    </citation>
    <scope>NUCLEOTIDE SEQUENCE [LARGE SCALE GENOMIC DNA]</scope>
    <source>
        <strain evidence="5">Up_M1</strain>
        <tissue evidence="5">Testis</tissue>
    </source>
</reference>
<dbReference type="SUPFAM" id="SSF55797">
    <property type="entry name" value="PR-1-like"/>
    <property type="match status" value="1"/>
</dbReference>
<dbReference type="AlphaFoldDB" id="A0ABD0VY34"/>
<dbReference type="InterPro" id="IPR014044">
    <property type="entry name" value="CAP_dom"/>
</dbReference>
<accession>A0ABD0VY34</accession>
<proteinExistence type="inferred from homology"/>
<organism evidence="5 6">
    <name type="scientific">Umbra pygmaea</name>
    <name type="common">Eastern mudminnow</name>
    <dbReference type="NCBI Taxonomy" id="75934"/>
    <lineage>
        <taxon>Eukaryota</taxon>
        <taxon>Metazoa</taxon>
        <taxon>Chordata</taxon>
        <taxon>Craniata</taxon>
        <taxon>Vertebrata</taxon>
        <taxon>Euteleostomi</taxon>
        <taxon>Actinopterygii</taxon>
        <taxon>Neopterygii</taxon>
        <taxon>Teleostei</taxon>
        <taxon>Protacanthopterygii</taxon>
        <taxon>Esociformes</taxon>
        <taxon>Umbridae</taxon>
        <taxon>Umbra</taxon>
    </lineage>
</organism>
<sequence length="256" mass="28963">MGQLRLHQFLCIVMCLDLYTISSGNNPFPDITDEKFINECVSVHNNNRSSVNPPAGNMLYMTWDDALAITARAWAKRCVFKHNIYLEDEKNRVHPVFTSVGENIWASSATSSFSVSHVIRGWVDEVKYYNYETNVCQEEKKCGHYTQVVWATSYKVGCAVQKCPNGVKATPYKAGAVFVCNYATSGNYDGEKPYQEGKACSACKDANDRCEAKLCHNKERDELKRYNWKPNWDTGLVQKDPSLTTEDPSLAIEELP</sequence>
<dbReference type="PRINTS" id="PR00838">
    <property type="entry name" value="V5ALLERGEN"/>
</dbReference>
<dbReference type="PANTHER" id="PTHR10334">
    <property type="entry name" value="CYSTEINE-RICH SECRETORY PROTEIN-RELATED"/>
    <property type="match status" value="1"/>
</dbReference>
<dbReference type="Proteomes" id="UP001557470">
    <property type="component" value="Unassembled WGS sequence"/>
</dbReference>
<comment type="similarity">
    <text evidence="1">Belongs to the CRISP family.</text>
</comment>
<dbReference type="InterPro" id="IPR001283">
    <property type="entry name" value="CRISP-related"/>
</dbReference>
<feature type="region of interest" description="Disordered" evidence="2">
    <location>
        <begin position="237"/>
        <end position="256"/>
    </location>
</feature>
<keyword evidence="6" id="KW-1185">Reference proteome</keyword>
<dbReference type="SMART" id="SM00198">
    <property type="entry name" value="SCP"/>
    <property type="match status" value="1"/>
</dbReference>
<evidence type="ECO:0000256" key="3">
    <source>
        <dbReference type="SAM" id="SignalP"/>
    </source>
</evidence>
<dbReference type="Pfam" id="PF00188">
    <property type="entry name" value="CAP"/>
    <property type="match status" value="1"/>
</dbReference>
<keyword evidence="3" id="KW-0732">Signal</keyword>
<evidence type="ECO:0000256" key="2">
    <source>
        <dbReference type="SAM" id="MobiDB-lite"/>
    </source>
</evidence>
<protein>
    <recommendedName>
        <fullName evidence="4">SCP domain-containing protein</fullName>
    </recommendedName>
</protein>
<dbReference type="InterPro" id="IPR002413">
    <property type="entry name" value="V5_allergen-like"/>
</dbReference>
<dbReference type="Gene3D" id="3.40.33.10">
    <property type="entry name" value="CAP"/>
    <property type="match status" value="1"/>
</dbReference>